<evidence type="ECO:0000256" key="1">
    <source>
        <dbReference type="SAM" id="SignalP"/>
    </source>
</evidence>
<keyword evidence="1" id="KW-0732">Signal</keyword>
<evidence type="ECO:0000313" key="2">
    <source>
        <dbReference type="EMBL" id="MBX52564.1"/>
    </source>
</evidence>
<dbReference type="EMBL" id="GGEC01072080">
    <property type="protein sequence ID" value="MBX52564.1"/>
    <property type="molecule type" value="Transcribed_RNA"/>
</dbReference>
<feature type="chain" id="PRO_5015108057" evidence="1">
    <location>
        <begin position="29"/>
        <end position="38"/>
    </location>
</feature>
<sequence>MNNNKLRDKLGNPCFLLLFLQTCGVVFGSEDEQTGAFN</sequence>
<proteinExistence type="predicted"/>
<feature type="signal peptide" evidence="1">
    <location>
        <begin position="1"/>
        <end position="28"/>
    </location>
</feature>
<reference evidence="2" key="1">
    <citation type="submission" date="2018-02" db="EMBL/GenBank/DDBJ databases">
        <title>Rhizophora mucronata_Transcriptome.</title>
        <authorList>
            <person name="Meera S.P."/>
            <person name="Sreeshan A."/>
            <person name="Augustine A."/>
        </authorList>
    </citation>
    <scope>NUCLEOTIDE SEQUENCE</scope>
    <source>
        <tissue evidence="2">Leaf</tissue>
    </source>
</reference>
<protein>
    <submittedName>
        <fullName evidence="2">Uncharacterized protein</fullName>
    </submittedName>
</protein>
<dbReference type="AlphaFoldDB" id="A0A2P2PCV0"/>
<organism evidence="2">
    <name type="scientific">Rhizophora mucronata</name>
    <name type="common">Asiatic mangrove</name>
    <dbReference type="NCBI Taxonomy" id="61149"/>
    <lineage>
        <taxon>Eukaryota</taxon>
        <taxon>Viridiplantae</taxon>
        <taxon>Streptophyta</taxon>
        <taxon>Embryophyta</taxon>
        <taxon>Tracheophyta</taxon>
        <taxon>Spermatophyta</taxon>
        <taxon>Magnoliopsida</taxon>
        <taxon>eudicotyledons</taxon>
        <taxon>Gunneridae</taxon>
        <taxon>Pentapetalae</taxon>
        <taxon>rosids</taxon>
        <taxon>fabids</taxon>
        <taxon>Malpighiales</taxon>
        <taxon>Rhizophoraceae</taxon>
        <taxon>Rhizophora</taxon>
    </lineage>
</organism>
<name>A0A2P2PCV0_RHIMU</name>
<accession>A0A2P2PCV0</accession>